<dbReference type="EMBL" id="CM037626">
    <property type="protein sequence ID" value="KAH8012461.1"/>
    <property type="molecule type" value="Genomic_DNA"/>
</dbReference>
<evidence type="ECO:0000313" key="2">
    <source>
        <dbReference type="Proteomes" id="UP000827872"/>
    </source>
</evidence>
<organism evidence="1 2">
    <name type="scientific">Sphaerodactylus townsendi</name>
    <dbReference type="NCBI Taxonomy" id="933632"/>
    <lineage>
        <taxon>Eukaryota</taxon>
        <taxon>Metazoa</taxon>
        <taxon>Chordata</taxon>
        <taxon>Craniata</taxon>
        <taxon>Vertebrata</taxon>
        <taxon>Euteleostomi</taxon>
        <taxon>Lepidosauria</taxon>
        <taxon>Squamata</taxon>
        <taxon>Bifurcata</taxon>
        <taxon>Gekkota</taxon>
        <taxon>Sphaerodactylidae</taxon>
        <taxon>Sphaerodactylus</taxon>
    </lineage>
</organism>
<keyword evidence="2" id="KW-1185">Reference proteome</keyword>
<name>A0ACB8FZ30_9SAUR</name>
<sequence>MGAGVRIRRLRPDPSTHLLEPRIQLQREEMPKVLPRAFGISGMPPGLQSLLFPATEKHLRQLENSRAASCLQRSGKTFPAAEQGRLSGRQPSGQPVLQPVQ</sequence>
<accession>A0ACB8FZ30</accession>
<dbReference type="Proteomes" id="UP000827872">
    <property type="component" value="Linkage Group LG13"/>
</dbReference>
<evidence type="ECO:0000313" key="1">
    <source>
        <dbReference type="EMBL" id="KAH8012461.1"/>
    </source>
</evidence>
<gene>
    <name evidence="1" type="ORF">K3G42_018106</name>
</gene>
<protein>
    <submittedName>
        <fullName evidence="1">Uncharacterized protein</fullName>
    </submittedName>
</protein>
<comment type="caution">
    <text evidence="1">The sequence shown here is derived from an EMBL/GenBank/DDBJ whole genome shotgun (WGS) entry which is preliminary data.</text>
</comment>
<reference evidence="1" key="1">
    <citation type="submission" date="2021-08" db="EMBL/GenBank/DDBJ databases">
        <title>The first chromosome-level gecko genome reveals the dynamic sex chromosomes of Neotropical dwarf geckos (Sphaerodactylidae: Sphaerodactylus).</title>
        <authorList>
            <person name="Pinto B.J."/>
            <person name="Keating S.E."/>
            <person name="Gamble T."/>
        </authorList>
    </citation>
    <scope>NUCLEOTIDE SEQUENCE</scope>
    <source>
        <strain evidence="1">TG3544</strain>
    </source>
</reference>
<proteinExistence type="predicted"/>